<dbReference type="InterPro" id="IPR026590">
    <property type="entry name" value="Ssirtuin_cat_dom"/>
</dbReference>
<dbReference type="InterPro" id="IPR029035">
    <property type="entry name" value="DHS-like_NAD/FAD-binding_dom"/>
</dbReference>
<dbReference type="Pfam" id="PF02146">
    <property type="entry name" value="SIR2"/>
    <property type="match status" value="1"/>
</dbReference>
<dbReference type="GO" id="GO:0005634">
    <property type="term" value="C:nucleus"/>
    <property type="evidence" value="ECO:0007669"/>
    <property type="project" value="TreeGrafter"/>
</dbReference>
<dbReference type="InterPro" id="IPR050134">
    <property type="entry name" value="NAD-dep_sirtuin_deacylases"/>
</dbReference>
<feature type="compositionally biased region" description="Basic and acidic residues" evidence="8">
    <location>
        <begin position="50"/>
        <end position="64"/>
    </location>
</feature>
<evidence type="ECO:0000259" key="9">
    <source>
        <dbReference type="PROSITE" id="PS50305"/>
    </source>
</evidence>
<feature type="compositionally biased region" description="Acidic residues" evidence="8">
    <location>
        <begin position="65"/>
        <end position="75"/>
    </location>
</feature>
<protein>
    <submittedName>
        <fullName evidence="10">NAD-dependent histone deacetylase sir2</fullName>
    </submittedName>
</protein>
<dbReference type="InterPro" id="IPR026591">
    <property type="entry name" value="Sirtuin_cat_small_dom_sf"/>
</dbReference>
<evidence type="ECO:0000256" key="5">
    <source>
        <dbReference type="ARBA" id="ARBA00022833"/>
    </source>
</evidence>
<dbReference type="PANTHER" id="PTHR11085:SF9">
    <property type="entry name" value="NAD-DEPENDENT PROTEIN DEACETYLASE SIRTUIN-1"/>
    <property type="match status" value="1"/>
</dbReference>
<evidence type="ECO:0000256" key="7">
    <source>
        <dbReference type="PROSITE-ProRule" id="PRU00236"/>
    </source>
</evidence>
<organism evidence="10 11">
    <name type="scientific">Elasticomyces elasticus</name>
    <dbReference type="NCBI Taxonomy" id="574655"/>
    <lineage>
        <taxon>Eukaryota</taxon>
        <taxon>Fungi</taxon>
        <taxon>Dikarya</taxon>
        <taxon>Ascomycota</taxon>
        <taxon>Pezizomycotina</taxon>
        <taxon>Dothideomycetes</taxon>
        <taxon>Dothideomycetidae</taxon>
        <taxon>Mycosphaerellales</taxon>
        <taxon>Teratosphaeriaceae</taxon>
        <taxon>Elasticomyces</taxon>
    </lineage>
</organism>
<accession>A0AAN7VY73</accession>
<comment type="caution">
    <text evidence="10">The sequence shown here is derived from an EMBL/GenBank/DDBJ whole genome shotgun (WGS) entry which is preliminary data.</text>
</comment>
<gene>
    <name evidence="10" type="primary">SIR2</name>
    <name evidence="10" type="ORF">LTR97_011789</name>
</gene>
<feature type="domain" description="Deacetylase sirtuin-type" evidence="9">
    <location>
        <begin position="165"/>
        <end position="463"/>
    </location>
</feature>
<dbReference type="GO" id="GO:0046872">
    <property type="term" value="F:metal ion binding"/>
    <property type="evidence" value="ECO:0007669"/>
    <property type="project" value="UniProtKB-KW"/>
</dbReference>
<feature type="binding site" evidence="7">
    <location>
        <position position="325"/>
    </location>
    <ligand>
        <name>Zn(2+)</name>
        <dbReference type="ChEBI" id="CHEBI:29105"/>
    </ligand>
</feature>
<name>A0AAN7VY73_9PEZI</name>
<feature type="region of interest" description="Disordered" evidence="8">
    <location>
        <begin position="1"/>
        <end position="75"/>
    </location>
</feature>
<evidence type="ECO:0000256" key="6">
    <source>
        <dbReference type="ARBA" id="ARBA00023027"/>
    </source>
</evidence>
<sequence length="509" mass="57090">MDNVTAKPLLPSTLTPRSQLKRNHGEIIDLTGSDGDEDDPSSQSNTVARQEQEERSAQRRKFGDDGSESESDEDSMLGDYVDHFEVDPYVAASDRDGLSQERSEALCIELRQIGFKPFTDKYSRSIPMRTLGTAFGIDPELGVPDEMYAGILRLAINRAYIKRLKLSQHNTIDDAARLLRRSKKTMVITGAGISTSLGIPDFRSKNSGFYDQVQALGYADGQDVFNIETFDQNPADFYSLAGAILPDLKRFSPTHAFIKLLQDKGRLQRNYTQNIDNLEALAGIKPDRLIQCHGSFATASCRKCKHKVPGHAIFEDIRAKRIARCKRCVKDLAKEATRPKPLRKKRSSLKLHKNDWDSSSGEEDDNIPEPGVMKPDITFFGEQLPGSFFDQLTDFDSKDVELVIVIGTSLKVAPVSEIPNYLPAKVPHIFISREPIEHVNFDIQLLGECDHIVYELCRRAEWNLKHEMIPRDMRVNVAPVEGSTYRWAITPAQIANEPKPQKSSKANGA</sequence>
<dbReference type="Gene3D" id="3.30.1600.10">
    <property type="entry name" value="SIR2/SIRT2 'Small Domain"/>
    <property type="match status" value="1"/>
</dbReference>
<dbReference type="PROSITE" id="PS50305">
    <property type="entry name" value="SIRTUIN"/>
    <property type="match status" value="1"/>
</dbReference>
<feature type="binding site" evidence="7">
    <location>
        <position position="328"/>
    </location>
    <ligand>
        <name>Zn(2+)</name>
        <dbReference type="ChEBI" id="CHEBI:29105"/>
    </ligand>
</feature>
<dbReference type="InterPro" id="IPR003000">
    <property type="entry name" value="Sirtuin"/>
</dbReference>
<reference evidence="10" key="1">
    <citation type="submission" date="2023-08" db="EMBL/GenBank/DDBJ databases">
        <title>Black Yeasts Isolated from many extreme environments.</title>
        <authorList>
            <person name="Coleine C."/>
            <person name="Stajich J.E."/>
            <person name="Selbmann L."/>
        </authorList>
    </citation>
    <scope>NUCLEOTIDE SEQUENCE</scope>
    <source>
        <strain evidence="10">CCFEE 5810</strain>
    </source>
</reference>
<proteinExistence type="inferred from homology"/>
<dbReference type="Proteomes" id="UP001310594">
    <property type="component" value="Unassembled WGS sequence"/>
</dbReference>
<dbReference type="PANTHER" id="PTHR11085">
    <property type="entry name" value="NAD-DEPENDENT PROTEIN DEACYLASE SIRTUIN-5, MITOCHONDRIAL-RELATED"/>
    <property type="match status" value="1"/>
</dbReference>
<comment type="cofactor">
    <cofactor evidence="1">
        <name>Zn(2+)</name>
        <dbReference type="ChEBI" id="CHEBI:29105"/>
    </cofactor>
</comment>
<dbReference type="SUPFAM" id="SSF52467">
    <property type="entry name" value="DHS-like NAD/FAD-binding domain"/>
    <property type="match status" value="1"/>
</dbReference>
<evidence type="ECO:0000256" key="4">
    <source>
        <dbReference type="ARBA" id="ARBA00022723"/>
    </source>
</evidence>
<dbReference type="AlphaFoldDB" id="A0AAN7VY73"/>
<dbReference type="Gene3D" id="3.40.50.1220">
    <property type="entry name" value="TPP-binding domain"/>
    <property type="match status" value="1"/>
</dbReference>
<evidence type="ECO:0000256" key="2">
    <source>
        <dbReference type="ARBA" id="ARBA00006924"/>
    </source>
</evidence>
<evidence type="ECO:0000313" key="11">
    <source>
        <dbReference type="Proteomes" id="UP001310594"/>
    </source>
</evidence>
<feature type="active site" description="Proton acceptor" evidence="7">
    <location>
        <position position="293"/>
    </location>
</feature>
<comment type="similarity">
    <text evidence="2">Belongs to the sirtuin family. Class I subfamily.</text>
</comment>
<evidence type="ECO:0000256" key="3">
    <source>
        <dbReference type="ARBA" id="ARBA00022679"/>
    </source>
</evidence>
<feature type="region of interest" description="Disordered" evidence="8">
    <location>
        <begin position="341"/>
        <end position="370"/>
    </location>
</feature>
<dbReference type="GO" id="GO:0046970">
    <property type="term" value="F:histone H4K16 deacetylase activity, NAD-dependent"/>
    <property type="evidence" value="ECO:0007669"/>
    <property type="project" value="TreeGrafter"/>
</dbReference>
<feature type="binding site" evidence="7">
    <location>
        <position position="301"/>
    </location>
    <ligand>
        <name>Zn(2+)</name>
        <dbReference type="ChEBI" id="CHEBI:29105"/>
    </ligand>
</feature>
<evidence type="ECO:0000256" key="1">
    <source>
        <dbReference type="ARBA" id="ARBA00001947"/>
    </source>
</evidence>
<keyword evidence="5 7" id="KW-0862">Zinc</keyword>
<keyword evidence="6" id="KW-0520">NAD</keyword>
<evidence type="ECO:0000256" key="8">
    <source>
        <dbReference type="SAM" id="MobiDB-lite"/>
    </source>
</evidence>
<keyword evidence="4 7" id="KW-0479">Metal-binding</keyword>
<evidence type="ECO:0000313" key="10">
    <source>
        <dbReference type="EMBL" id="KAK5691137.1"/>
    </source>
</evidence>
<feature type="binding site" evidence="7">
    <location>
        <position position="304"/>
    </location>
    <ligand>
        <name>Zn(2+)</name>
        <dbReference type="ChEBI" id="CHEBI:29105"/>
    </ligand>
</feature>
<feature type="compositionally biased region" description="Basic residues" evidence="8">
    <location>
        <begin position="341"/>
        <end position="351"/>
    </location>
</feature>
<dbReference type="EMBL" id="JAVRQU010000022">
    <property type="protein sequence ID" value="KAK5691137.1"/>
    <property type="molecule type" value="Genomic_DNA"/>
</dbReference>
<keyword evidence="3" id="KW-0808">Transferase</keyword>
<dbReference type="GO" id="GO:0070403">
    <property type="term" value="F:NAD+ binding"/>
    <property type="evidence" value="ECO:0007669"/>
    <property type="project" value="InterPro"/>
</dbReference>